<keyword evidence="2" id="KW-0812">Transmembrane</keyword>
<dbReference type="Pfam" id="PF12679">
    <property type="entry name" value="ABC2_membrane_2"/>
    <property type="match status" value="1"/>
</dbReference>
<feature type="transmembrane region" description="Helical" evidence="2">
    <location>
        <begin position="201"/>
        <end position="221"/>
    </location>
</feature>
<proteinExistence type="predicted"/>
<accession>A0A853EQ81</accession>
<dbReference type="GO" id="GO:0140359">
    <property type="term" value="F:ABC-type transporter activity"/>
    <property type="evidence" value="ECO:0007669"/>
    <property type="project" value="InterPro"/>
</dbReference>
<comment type="caution">
    <text evidence="3">The sequence shown here is derived from an EMBL/GenBank/DDBJ whole genome shotgun (WGS) entry which is preliminary data.</text>
</comment>
<evidence type="ECO:0000256" key="2">
    <source>
        <dbReference type="SAM" id="Phobius"/>
    </source>
</evidence>
<keyword evidence="2" id="KW-1133">Transmembrane helix</keyword>
<sequence>MTATTMQGPAPAARPSTQSPALRRPTITGHQTFARAVASEWTKIRTLRSTWVTAAITVVVTVLFGAGLAIAMSQSPEDQNAAAEAITVGATFGQIAVAVLAALAITGEYASGQIRSSLAAVPRRGRLLAAKAIVVAALAFILGLVSITLSWALSAPFMDGHAGSLADAEYLGLFWGTGLAFALIALMSLGLGFLMRSTAGALTVTTVLLFVINLPLNLMALKWDWATKALELTPSAASVAVSDPFEYTSRWAEASVDHPVVLAVFLAWTLVPLVLGGLSFLRRDA</sequence>
<evidence type="ECO:0000256" key="1">
    <source>
        <dbReference type="SAM" id="MobiDB-lite"/>
    </source>
</evidence>
<dbReference type="PANTHER" id="PTHR37305:SF1">
    <property type="entry name" value="MEMBRANE PROTEIN"/>
    <property type="match status" value="1"/>
</dbReference>
<dbReference type="PANTHER" id="PTHR37305">
    <property type="entry name" value="INTEGRAL MEMBRANE PROTEIN-RELATED"/>
    <property type="match status" value="1"/>
</dbReference>
<feature type="transmembrane region" description="Helical" evidence="2">
    <location>
        <begin position="173"/>
        <end position="194"/>
    </location>
</feature>
<reference evidence="3 4" key="1">
    <citation type="submission" date="2020-07" db="EMBL/GenBank/DDBJ databases">
        <title>MOT database genomes.</title>
        <authorList>
            <person name="Joseph S."/>
            <person name="Aduse-Opoku J."/>
            <person name="Hashim A."/>
            <person name="Wade W."/>
            <person name="Curtis M."/>
        </authorList>
    </citation>
    <scope>NUCLEOTIDE SEQUENCE [LARGE SCALE GENOMIC DNA]</scope>
    <source>
        <strain evidence="3 4">WMus004</strain>
    </source>
</reference>
<feature type="transmembrane region" description="Helical" evidence="2">
    <location>
        <begin position="51"/>
        <end position="73"/>
    </location>
</feature>
<name>A0A853EQ81_9ACTO</name>
<dbReference type="GO" id="GO:0005886">
    <property type="term" value="C:plasma membrane"/>
    <property type="evidence" value="ECO:0007669"/>
    <property type="project" value="UniProtKB-SubCell"/>
</dbReference>
<evidence type="ECO:0000313" key="3">
    <source>
        <dbReference type="EMBL" id="NYS70512.1"/>
    </source>
</evidence>
<dbReference type="AlphaFoldDB" id="A0A853EQ81"/>
<dbReference type="EMBL" id="JACBXV010000368">
    <property type="protein sequence ID" value="NYS70512.1"/>
    <property type="molecule type" value="Genomic_DNA"/>
</dbReference>
<feature type="transmembrane region" description="Helical" evidence="2">
    <location>
        <begin position="260"/>
        <end position="281"/>
    </location>
</feature>
<feature type="transmembrane region" description="Helical" evidence="2">
    <location>
        <begin position="85"/>
        <end position="107"/>
    </location>
</feature>
<feature type="transmembrane region" description="Helical" evidence="2">
    <location>
        <begin position="128"/>
        <end position="153"/>
    </location>
</feature>
<protein>
    <submittedName>
        <fullName evidence="3">ABC transporter permease subunit</fullName>
    </submittedName>
</protein>
<organism evidence="3 4">
    <name type="scientific">Actinomyces bowdenii</name>
    <dbReference type="NCBI Taxonomy" id="131109"/>
    <lineage>
        <taxon>Bacteria</taxon>
        <taxon>Bacillati</taxon>
        <taxon>Actinomycetota</taxon>
        <taxon>Actinomycetes</taxon>
        <taxon>Actinomycetales</taxon>
        <taxon>Actinomycetaceae</taxon>
        <taxon>Actinomyces</taxon>
    </lineage>
</organism>
<dbReference type="Proteomes" id="UP000572528">
    <property type="component" value="Unassembled WGS sequence"/>
</dbReference>
<keyword evidence="2" id="KW-0472">Membrane</keyword>
<gene>
    <name evidence="3" type="ORF">HZZ05_13550</name>
</gene>
<evidence type="ECO:0000313" key="4">
    <source>
        <dbReference type="Proteomes" id="UP000572528"/>
    </source>
</evidence>
<feature type="region of interest" description="Disordered" evidence="1">
    <location>
        <begin position="1"/>
        <end position="25"/>
    </location>
</feature>